<dbReference type="Proteomes" id="UP001602245">
    <property type="component" value="Unassembled WGS sequence"/>
</dbReference>
<evidence type="ECO:0000313" key="2">
    <source>
        <dbReference type="EMBL" id="MFF5290250.1"/>
    </source>
</evidence>
<proteinExistence type="predicted"/>
<keyword evidence="1" id="KW-1133">Transmembrane helix</keyword>
<dbReference type="RefSeq" id="WP_020510869.1">
    <property type="nucleotide sequence ID" value="NZ_JBIAZU010000002.1"/>
</dbReference>
<gene>
    <name evidence="2" type="ORF">ACFY35_12455</name>
</gene>
<name>A0ABW6WD33_9ACTN</name>
<evidence type="ECO:0000256" key="1">
    <source>
        <dbReference type="SAM" id="Phobius"/>
    </source>
</evidence>
<keyword evidence="1" id="KW-0472">Membrane</keyword>
<accession>A0ABW6WD33</accession>
<dbReference type="EMBL" id="JBIAZU010000002">
    <property type="protein sequence ID" value="MFF5290250.1"/>
    <property type="molecule type" value="Genomic_DNA"/>
</dbReference>
<keyword evidence="1" id="KW-0812">Transmembrane</keyword>
<keyword evidence="3" id="KW-1185">Reference proteome</keyword>
<sequence>MRRAAEIVVWWPVLTGFYIATLGVATPSEVLVAAGVGLVCAALAVVARRAAGARWSADPRWAAWLVPLVGAVGADTVRLLGRRRPRGGRIRQIPAPTGEPPPRAAFRRAWGTVVLSSSPGSVVLDWPPDGPLTVHELGAGPPRLERRVTAFAASRRRVRRTP</sequence>
<feature type="transmembrane region" description="Helical" evidence="1">
    <location>
        <begin position="7"/>
        <end position="25"/>
    </location>
</feature>
<organism evidence="2 3">
    <name type="scientific">Paractinoplanes globisporus</name>
    <dbReference type="NCBI Taxonomy" id="113565"/>
    <lineage>
        <taxon>Bacteria</taxon>
        <taxon>Bacillati</taxon>
        <taxon>Actinomycetota</taxon>
        <taxon>Actinomycetes</taxon>
        <taxon>Micromonosporales</taxon>
        <taxon>Micromonosporaceae</taxon>
        <taxon>Paractinoplanes</taxon>
    </lineage>
</organism>
<protein>
    <submittedName>
        <fullName evidence="2">Uncharacterized protein</fullName>
    </submittedName>
</protein>
<evidence type="ECO:0000313" key="3">
    <source>
        <dbReference type="Proteomes" id="UP001602245"/>
    </source>
</evidence>
<feature type="transmembrane region" description="Helical" evidence="1">
    <location>
        <begin position="31"/>
        <end position="51"/>
    </location>
</feature>
<reference evidence="2 3" key="1">
    <citation type="submission" date="2024-10" db="EMBL/GenBank/DDBJ databases">
        <title>The Natural Products Discovery Center: Release of the First 8490 Sequenced Strains for Exploring Actinobacteria Biosynthetic Diversity.</title>
        <authorList>
            <person name="Kalkreuter E."/>
            <person name="Kautsar S.A."/>
            <person name="Yang D."/>
            <person name="Bader C.D."/>
            <person name="Teijaro C.N."/>
            <person name="Fluegel L."/>
            <person name="Davis C.M."/>
            <person name="Simpson J.R."/>
            <person name="Lauterbach L."/>
            <person name="Steele A.D."/>
            <person name="Gui C."/>
            <person name="Meng S."/>
            <person name="Li G."/>
            <person name="Viehrig K."/>
            <person name="Ye F."/>
            <person name="Su P."/>
            <person name="Kiefer A.F."/>
            <person name="Nichols A."/>
            <person name="Cepeda A.J."/>
            <person name="Yan W."/>
            <person name="Fan B."/>
            <person name="Jiang Y."/>
            <person name="Adhikari A."/>
            <person name="Zheng C.-J."/>
            <person name="Schuster L."/>
            <person name="Cowan T.M."/>
            <person name="Smanski M.J."/>
            <person name="Chevrette M.G."/>
            <person name="De Carvalho L.P.S."/>
            <person name="Shen B."/>
        </authorList>
    </citation>
    <scope>NUCLEOTIDE SEQUENCE [LARGE SCALE GENOMIC DNA]</scope>
    <source>
        <strain evidence="2 3">NPDC000087</strain>
    </source>
</reference>
<comment type="caution">
    <text evidence="2">The sequence shown here is derived from an EMBL/GenBank/DDBJ whole genome shotgun (WGS) entry which is preliminary data.</text>
</comment>